<sequence length="185" mass="21247">MSPKRITHKLISDIITNGNTTTHRSVGITPNEAKGKVIEAELNHNQVEADKIDNELEVGTNVLYRLKKKTFDKEQAHWSKAVYSIVGMDGYRVQIRSMNGHTLYKAPNDLKMVQSETTEATINRGDILEAEKILDQKKLQTGTYKYLVQWLGNEPDSWEPQDNLRLVNESRRSTLEKEYWEATKS</sequence>
<dbReference type="SUPFAM" id="SSF54160">
    <property type="entry name" value="Chromo domain-like"/>
    <property type="match status" value="1"/>
</dbReference>
<evidence type="ECO:0000259" key="1">
    <source>
        <dbReference type="PROSITE" id="PS50013"/>
    </source>
</evidence>
<gene>
    <name evidence="2" type="ORF">Plil01_000933600</name>
</gene>
<reference evidence="2" key="1">
    <citation type="submission" date="2023-04" db="EMBL/GenBank/DDBJ databases">
        <title>Phytophthora lilii NBRC 32176.</title>
        <authorList>
            <person name="Ichikawa N."/>
            <person name="Sato H."/>
            <person name="Tonouchi N."/>
        </authorList>
    </citation>
    <scope>NUCLEOTIDE SEQUENCE</scope>
    <source>
        <strain evidence="2">NBRC 32176</strain>
    </source>
</reference>
<organism evidence="2 3">
    <name type="scientific">Phytophthora lilii</name>
    <dbReference type="NCBI Taxonomy" id="2077276"/>
    <lineage>
        <taxon>Eukaryota</taxon>
        <taxon>Sar</taxon>
        <taxon>Stramenopiles</taxon>
        <taxon>Oomycota</taxon>
        <taxon>Peronosporomycetes</taxon>
        <taxon>Peronosporales</taxon>
        <taxon>Peronosporaceae</taxon>
        <taxon>Phytophthora</taxon>
    </lineage>
</organism>
<dbReference type="EMBL" id="BSXW01000466">
    <property type="protein sequence ID" value="GMF23201.1"/>
    <property type="molecule type" value="Genomic_DNA"/>
</dbReference>
<feature type="domain" description="Chromo" evidence="1">
    <location>
        <begin position="128"/>
        <end position="185"/>
    </location>
</feature>
<dbReference type="AlphaFoldDB" id="A0A9W6U0J3"/>
<dbReference type="PROSITE" id="PS50013">
    <property type="entry name" value="CHROMO_2"/>
    <property type="match status" value="1"/>
</dbReference>
<comment type="caution">
    <text evidence="2">The sequence shown here is derived from an EMBL/GenBank/DDBJ whole genome shotgun (WGS) entry which is preliminary data.</text>
</comment>
<dbReference type="OrthoDB" id="6621683at2759"/>
<evidence type="ECO:0000313" key="3">
    <source>
        <dbReference type="Proteomes" id="UP001165083"/>
    </source>
</evidence>
<dbReference type="CDD" id="cd00024">
    <property type="entry name" value="CD_CSD"/>
    <property type="match status" value="1"/>
</dbReference>
<dbReference type="Proteomes" id="UP001165083">
    <property type="component" value="Unassembled WGS sequence"/>
</dbReference>
<proteinExistence type="predicted"/>
<keyword evidence="3" id="KW-1185">Reference proteome</keyword>
<dbReference type="Gene3D" id="2.40.50.40">
    <property type="match status" value="1"/>
</dbReference>
<accession>A0A9W6U0J3</accession>
<evidence type="ECO:0000313" key="2">
    <source>
        <dbReference type="EMBL" id="GMF23201.1"/>
    </source>
</evidence>
<protein>
    <submittedName>
        <fullName evidence="2">Unnamed protein product</fullName>
    </submittedName>
</protein>
<dbReference type="InterPro" id="IPR016197">
    <property type="entry name" value="Chromo-like_dom_sf"/>
</dbReference>
<name>A0A9W6U0J3_9STRA</name>
<dbReference type="InterPro" id="IPR000953">
    <property type="entry name" value="Chromo/chromo_shadow_dom"/>
</dbReference>